<dbReference type="Proteomes" id="UP000011131">
    <property type="component" value="Chromosome"/>
</dbReference>
<dbReference type="KEGG" id="msd:MYSTI_02750"/>
<proteinExistence type="predicted"/>
<name>L7U5D4_MYXSD</name>
<reference evidence="2 3" key="1">
    <citation type="journal article" date="2013" name="Genome Announc.">
        <title>Complete genome sequence of Myxococcus stipitatus strain DSM 14675, a fruiting myxobacterium.</title>
        <authorList>
            <person name="Huntley S."/>
            <person name="Kneip S."/>
            <person name="Treuner-Lange A."/>
            <person name="Sogaard-Andersen L."/>
        </authorList>
    </citation>
    <scope>NUCLEOTIDE SEQUENCE [LARGE SCALE GENOMIC DNA]</scope>
    <source>
        <strain evidence="3">DSM 14675 / JCM 12634 / Mx s8</strain>
    </source>
</reference>
<dbReference type="PATRIC" id="fig|1278073.3.peg.2799"/>
<keyword evidence="2" id="KW-0449">Lipoprotein</keyword>
<dbReference type="EMBL" id="CP004025">
    <property type="protein sequence ID" value="AGC44066.1"/>
    <property type="molecule type" value="Genomic_DNA"/>
</dbReference>
<protein>
    <submittedName>
        <fullName evidence="2">Lipoprotein</fullName>
    </submittedName>
</protein>
<evidence type="ECO:0000313" key="3">
    <source>
        <dbReference type="Proteomes" id="UP000011131"/>
    </source>
</evidence>
<dbReference type="STRING" id="1278073.MYSTI_02750"/>
<sequence length="571" mass="60952">MRLLAANPHPRLPRPRPSSDSLETVKEQRGLARPFDPPSANGTVIFQRHAQPPRHLGQRGLGMSGAQGFAWGATPQSGPVLSTERPVGATRSGPAHLSQTESALAWGTSSYLAAWVDARHDIHGEGLQVYATRLNASGEVLDSTGIRLSTGSAAARFPQGISIAADSTGFLVTWTEALSSTTGNIMARRVPPFGAPVKPEFRIQMSGAPTARPQLACATKTCLVAWHSPDSDPSWDALVGNYVETNNVVLPEGASSRLVGRGPLEQDLAVSFDGTHFLVVLSTSFNSPGKNIRRVYAKPKGTSPDAPYIDPFPISGWAPGLRTPSVAFDGTNHVVAWMEGSQVRATRVSPDGVVLDTSPWEVSPVESSLEQRPTVVSDGSSSLVLWASRPFESSARNRIHGARTMAFDSTPGAPQVLASAPWSDTFAAGTSMKPGQFLVGYSRFEGPPHGAHRLFTRKARYNSAPRLNPASCVGPEGFGPTCGTSPGRRPLTPLPWQKLACGRAARPGGEPGTLDVAPCHPSRLSQRTATAAPPWTSRLEALTHYLRPWSSLWSRSILQGWPESVASYPED</sequence>
<evidence type="ECO:0000313" key="2">
    <source>
        <dbReference type="EMBL" id="AGC44066.1"/>
    </source>
</evidence>
<feature type="region of interest" description="Disordered" evidence="1">
    <location>
        <begin position="1"/>
        <end position="94"/>
    </location>
</feature>
<organism evidence="2 3">
    <name type="scientific">Myxococcus stipitatus (strain DSM 14675 / JCM 12634 / Mx s8)</name>
    <dbReference type="NCBI Taxonomy" id="1278073"/>
    <lineage>
        <taxon>Bacteria</taxon>
        <taxon>Pseudomonadati</taxon>
        <taxon>Myxococcota</taxon>
        <taxon>Myxococcia</taxon>
        <taxon>Myxococcales</taxon>
        <taxon>Cystobacterineae</taxon>
        <taxon>Myxococcaceae</taxon>
        <taxon>Myxococcus</taxon>
    </lineage>
</organism>
<dbReference type="HOGENOM" id="CLU_477200_0_0_7"/>
<accession>L7U5D4</accession>
<evidence type="ECO:0000256" key="1">
    <source>
        <dbReference type="SAM" id="MobiDB-lite"/>
    </source>
</evidence>
<dbReference type="AlphaFoldDB" id="L7U5D4"/>
<keyword evidence="3" id="KW-1185">Reference proteome</keyword>
<gene>
    <name evidence="2" type="ordered locus">MYSTI_02750</name>
</gene>